<evidence type="ECO:0000259" key="2">
    <source>
        <dbReference type="PROSITE" id="PS51084"/>
    </source>
</evidence>
<sequence length="151" mass="17014">MSTCFICKKHSGEIKVSGGTVYEDEYVYAGHIYSEDDDHYLGYMMIDLKRHAPGLGDMTDDESKAFGSLLNKLRQGLKVIEGAEHIYAFVAGDAVPHLHMHIIPRYSDTPEEYWGPGAVMKWPGARKGGKHDIEKVCHRLKEFLVDEKSLS</sequence>
<dbReference type="PROSITE" id="PS51084">
    <property type="entry name" value="HIT_2"/>
    <property type="match status" value="1"/>
</dbReference>
<dbReference type="PANTHER" id="PTHR46648:SF1">
    <property type="entry name" value="ADENOSINE 5'-MONOPHOSPHORAMIDASE HNT1"/>
    <property type="match status" value="1"/>
</dbReference>
<dbReference type="InterPro" id="IPR011146">
    <property type="entry name" value="HIT-like"/>
</dbReference>
<dbReference type="InterPro" id="IPR001310">
    <property type="entry name" value="Histidine_triad_HIT"/>
</dbReference>
<name>A0ABU0AAR5_9BACI</name>
<proteinExistence type="predicted"/>
<dbReference type="PANTHER" id="PTHR46648">
    <property type="entry name" value="HIT FAMILY PROTEIN 1"/>
    <property type="match status" value="1"/>
</dbReference>
<dbReference type="SUPFAM" id="SSF54197">
    <property type="entry name" value="HIT-like"/>
    <property type="match status" value="1"/>
</dbReference>
<accession>A0ABU0AAR5</accession>
<protein>
    <submittedName>
        <fullName evidence="3">Diadenosine tetraphosphate (Ap4A) HIT family hydrolase</fullName>
    </submittedName>
</protein>
<keyword evidence="3" id="KW-0378">Hydrolase</keyword>
<dbReference type="Proteomes" id="UP001238088">
    <property type="component" value="Unassembled WGS sequence"/>
</dbReference>
<dbReference type="RefSeq" id="WP_307471028.1">
    <property type="nucleotide sequence ID" value="NZ_JAUSUB010000001.1"/>
</dbReference>
<dbReference type="GO" id="GO:0016787">
    <property type="term" value="F:hydrolase activity"/>
    <property type="evidence" value="ECO:0007669"/>
    <property type="project" value="UniProtKB-KW"/>
</dbReference>
<feature type="domain" description="HIT" evidence="2">
    <location>
        <begin position="42"/>
        <end position="112"/>
    </location>
</feature>
<evidence type="ECO:0000313" key="4">
    <source>
        <dbReference type="Proteomes" id="UP001238088"/>
    </source>
</evidence>
<comment type="caution">
    <text evidence="3">The sequence shown here is derived from an EMBL/GenBank/DDBJ whole genome shotgun (WGS) entry which is preliminary data.</text>
</comment>
<feature type="short sequence motif" description="Histidine triad motif" evidence="1">
    <location>
        <begin position="97"/>
        <end position="101"/>
    </location>
</feature>
<evidence type="ECO:0000313" key="3">
    <source>
        <dbReference type="EMBL" id="MDQ0268351.1"/>
    </source>
</evidence>
<dbReference type="Pfam" id="PF01230">
    <property type="entry name" value="HIT"/>
    <property type="match status" value="1"/>
</dbReference>
<keyword evidence="4" id="KW-1185">Reference proteome</keyword>
<evidence type="ECO:0000256" key="1">
    <source>
        <dbReference type="PROSITE-ProRule" id="PRU00464"/>
    </source>
</evidence>
<gene>
    <name evidence="3" type="ORF">J2S17_000220</name>
</gene>
<dbReference type="Gene3D" id="3.30.428.10">
    <property type="entry name" value="HIT-like"/>
    <property type="match status" value="1"/>
</dbReference>
<dbReference type="InterPro" id="IPR036265">
    <property type="entry name" value="HIT-like_sf"/>
</dbReference>
<dbReference type="EMBL" id="JAUSUB010000001">
    <property type="protein sequence ID" value="MDQ0268351.1"/>
    <property type="molecule type" value="Genomic_DNA"/>
</dbReference>
<reference evidence="3 4" key="1">
    <citation type="submission" date="2023-07" db="EMBL/GenBank/DDBJ databases">
        <title>Genomic Encyclopedia of Type Strains, Phase IV (KMG-IV): sequencing the most valuable type-strain genomes for metagenomic binning, comparative biology and taxonomic classification.</title>
        <authorList>
            <person name="Goeker M."/>
        </authorList>
    </citation>
    <scope>NUCLEOTIDE SEQUENCE [LARGE SCALE GENOMIC DNA]</scope>
    <source>
        <strain evidence="3 4">DSM 23494</strain>
    </source>
</reference>
<organism evidence="3 4">
    <name type="scientific">Cytobacillus purgationiresistens</name>
    <dbReference type="NCBI Taxonomy" id="863449"/>
    <lineage>
        <taxon>Bacteria</taxon>
        <taxon>Bacillati</taxon>
        <taxon>Bacillota</taxon>
        <taxon>Bacilli</taxon>
        <taxon>Bacillales</taxon>
        <taxon>Bacillaceae</taxon>
        <taxon>Cytobacillus</taxon>
    </lineage>
</organism>